<dbReference type="AlphaFoldDB" id="A0A9D4QBT8"/>
<accession>A0A9D4QBT8</accession>
<evidence type="ECO:0000313" key="2">
    <source>
        <dbReference type="EMBL" id="KAH7971833.1"/>
    </source>
</evidence>
<sequence>MLKFTSLVLLCSVFVSSQMDDFFEGCVSPEEEEEIGQCVIAPAHWLRSRTYSYYAEVALEKGNIQPDEGNLNTLLEVTRAATQLWRGIVIQIKFTTAETIRNSSV</sequence>
<dbReference type="Proteomes" id="UP000821837">
    <property type="component" value="Chromosome 11"/>
</dbReference>
<proteinExistence type="predicted"/>
<organism evidence="2 3">
    <name type="scientific">Rhipicephalus sanguineus</name>
    <name type="common">Brown dog tick</name>
    <name type="synonym">Ixodes sanguineus</name>
    <dbReference type="NCBI Taxonomy" id="34632"/>
    <lineage>
        <taxon>Eukaryota</taxon>
        <taxon>Metazoa</taxon>
        <taxon>Ecdysozoa</taxon>
        <taxon>Arthropoda</taxon>
        <taxon>Chelicerata</taxon>
        <taxon>Arachnida</taxon>
        <taxon>Acari</taxon>
        <taxon>Parasitiformes</taxon>
        <taxon>Ixodida</taxon>
        <taxon>Ixodoidea</taxon>
        <taxon>Ixodidae</taxon>
        <taxon>Rhipicephalinae</taxon>
        <taxon>Rhipicephalus</taxon>
        <taxon>Rhipicephalus</taxon>
    </lineage>
</organism>
<keyword evidence="1" id="KW-0732">Signal</keyword>
<name>A0A9D4QBT8_RHISA</name>
<feature type="chain" id="PRO_5039658329" evidence="1">
    <location>
        <begin position="18"/>
        <end position="105"/>
    </location>
</feature>
<dbReference type="EMBL" id="JABSTV010001247">
    <property type="protein sequence ID" value="KAH7971833.1"/>
    <property type="molecule type" value="Genomic_DNA"/>
</dbReference>
<feature type="signal peptide" evidence="1">
    <location>
        <begin position="1"/>
        <end position="17"/>
    </location>
</feature>
<reference evidence="2" key="2">
    <citation type="submission" date="2021-09" db="EMBL/GenBank/DDBJ databases">
        <authorList>
            <person name="Jia N."/>
            <person name="Wang J."/>
            <person name="Shi W."/>
            <person name="Du L."/>
            <person name="Sun Y."/>
            <person name="Zhan W."/>
            <person name="Jiang J."/>
            <person name="Wang Q."/>
            <person name="Zhang B."/>
            <person name="Ji P."/>
            <person name="Sakyi L.B."/>
            <person name="Cui X."/>
            <person name="Yuan T."/>
            <person name="Jiang B."/>
            <person name="Yang W."/>
            <person name="Lam T.T.-Y."/>
            <person name="Chang Q."/>
            <person name="Ding S."/>
            <person name="Wang X."/>
            <person name="Zhu J."/>
            <person name="Ruan X."/>
            <person name="Zhao L."/>
            <person name="Wei J."/>
            <person name="Que T."/>
            <person name="Du C."/>
            <person name="Cheng J."/>
            <person name="Dai P."/>
            <person name="Han X."/>
            <person name="Huang E."/>
            <person name="Gao Y."/>
            <person name="Liu J."/>
            <person name="Shao H."/>
            <person name="Ye R."/>
            <person name="Li L."/>
            <person name="Wei W."/>
            <person name="Wang X."/>
            <person name="Wang C."/>
            <person name="Huo Q."/>
            <person name="Li W."/>
            <person name="Guo W."/>
            <person name="Chen H."/>
            <person name="Chen S."/>
            <person name="Zhou L."/>
            <person name="Zhou L."/>
            <person name="Ni X."/>
            <person name="Tian J."/>
            <person name="Zhou Y."/>
            <person name="Sheng Y."/>
            <person name="Liu T."/>
            <person name="Pan Y."/>
            <person name="Xia L."/>
            <person name="Li J."/>
            <person name="Zhao F."/>
            <person name="Cao W."/>
        </authorList>
    </citation>
    <scope>NUCLEOTIDE SEQUENCE</scope>
    <source>
        <strain evidence="2">Rsan-2018</strain>
        <tissue evidence="2">Larvae</tissue>
    </source>
</reference>
<keyword evidence="3" id="KW-1185">Reference proteome</keyword>
<dbReference type="VEuPathDB" id="VectorBase:RSAN_050557"/>
<gene>
    <name evidence="2" type="ORF">HPB52_003223</name>
</gene>
<reference evidence="2" key="1">
    <citation type="journal article" date="2020" name="Cell">
        <title>Large-Scale Comparative Analyses of Tick Genomes Elucidate Their Genetic Diversity and Vector Capacities.</title>
        <authorList>
            <consortium name="Tick Genome and Microbiome Consortium (TIGMIC)"/>
            <person name="Jia N."/>
            <person name="Wang J."/>
            <person name="Shi W."/>
            <person name="Du L."/>
            <person name="Sun Y."/>
            <person name="Zhan W."/>
            <person name="Jiang J.F."/>
            <person name="Wang Q."/>
            <person name="Zhang B."/>
            <person name="Ji P."/>
            <person name="Bell-Sakyi L."/>
            <person name="Cui X.M."/>
            <person name="Yuan T.T."/>
            <person name="Jiang B.G."/>
            <person name="Yang W.F."/>
            <person name="Lam T.T."/>
            <person name="Chang Q.C."/>
            <person name="Ding S.J."/>
            <person name="Wang X.J."/>
            <person name="Zhu J.G."/>
            <person name="Ruan X.D."/>
            <person name="Zhao L."/>
            <person name="Wei J.T."/>
            <person name="Ye R.Z."/>
            <person name="Que T.C."/>
            <person name="Du C.H."/>
            <person name="Zhou Y.H."/>
            <person name="Cheng J.X."/>
            <person name="Dai P.F."/>
            <person name="Guo W.B."/>
            <person name="Han X.H."/>
            <person name="Huang E.J."/>
            <person name="Li L.F."/>
            <person name="Wei W."/>
            <person name="Gao Y.C."/>
            <person name="Liu J.Z."/>
            <person name="Shao H.Z."/>
            <person name="Wang X."/>
            <person name="Wang C.C."/>
            <person name="Yang T.C."/>
            <person name="Huo Q.B."/>
            <person name="Li W."/>
            <person name="Chen H.Y."/>
            <person name="Chen S.E."/>
            <person name="Zhou L.G."/>
            <person name="Ni X.B."/>
            <person name="Tian J.H."/>
            <person name="Sheng Y."/>
            <person name="Liu T."/>
            <person name="Pan Y.S."/>
            <person name="Xia L.Y."/>
            <person name="Li J."/>
            <person name="Zhao F."/>
            <person name="Cao W.C."/>
        </authorList>
    </citation>
    <scope>NUCLEOTIDE SEQUENCE</scope>
    <source>
        <strain evidence="2">Rsan-2018</strain>
    </source>
</reference>
<protein>
    <submittedName>
        <fullName evidence="2">Uncharacterized protein</fullName>
    </submittedName>
</protein>
<evidence type="ECO:0000256" key="1">
    <source>
        <dbReference type="SAM" id="SignalP"/>
    </source>
</evidence>
<comment type="caution">
    <text evidence="2">The sequence shown here is derived from an EMBL/GenBank/DDBJ whole genome shotgun (WGS) entry which is preliminary data.</text>
</comment>
<evidence type="ECO:0000313" key="3">
    <source>
        <dbReference type="Proteomes" id="UP000821837"/>
    </source>
</evidence>